<keyword evidence="2" id="KW-1185">Reference proteome</keyword>
<dbReference type="STRING" id="42249.A0A317SZ08"/>
<comment type="caution">
    <text evidence="1">The sequence shown here is derived from an EMBL/GenBank/DDBJ whole genome shotgun (WGS) entry which is preliminary data.</text>
</comment>
<reference evidence="1 2" key="1">
    <citation type="submission" date="2018-03" db="EMBL/GenBank/DDBJ databases">
        <title>Genomes of Pezizomycetes fungi and the evolution of truffles.</title>
        <authorList>
            <person name="Murat C."/>
            <person name="Payen T."/>
            <person name="Noel B."/>
            <person name="Kuo A."/>
            <person name="Martin F.M."/>
        </authorList>
    </citation>
    <scope>NUCLEOTIDE SEQUENCE [LARGE SCALE GENOMIC DNA]</scope>
    <source>
        <strain evidence="1">091103-1</strain>
    </source>
</reference>
<organism evidence="1 2">
    <name type="scientific">Tuber magnatum</name>
    <name type="common">white Piedmont truffle</name>
    <dbReference type="NCBI Taxonomy" id="42249"/>
    <lineage>
        <taxon>Eukaryota</taxon>
        <taxon>Fungi</taxon>
        <taxon>Dikarya</taxon>
        <taxon>Ascomycota</taxon>
        <taxon>Pezizomycotina</taxon>
        <taxon>Pezizomycetes</taxon>
        <taxon>Pezizales</taxon>
        <taxon>Tuberaceae</taxon>
        <taxon>Tuber</taxon>
    </lineage>
</organism>
<evidence type="ECO:0000313" key="1">
    <source>
        <dbReference type="EMBL" id="PWW79642.1"/>
    </source>
</evidence>
<gene>
    <name evidence="1" type="ORF">C7212DRAFT_362071</name>
</gene>
<name>A0A317SZ08_9PEZI</name>
<dbReference type="OrthoDB" id="5414761at2759"/>
<dbReference type="EMBL" id="PYWC01000007">
    <property type="protein sequence ID" value="PWW79642.1"/>
    <property type="molecule type" value="Genomic_DNA"/>
</dbReference>
<proteinExistence type="predicted"/>
<evidence type="ECO:0000313" key="2">
    <source>
        <dbReference type="Proteomes" id="UP000246991"/>
    </source>
</evidence>
<protein>
    <submittedName>
        <fullName evidence="1">Uncharacterized protein</fullName>
    </submittedName>
</protein>
<accession>A0A317SZ08</accession>
<dbReference type="AlphaFoldDB" id="A0A317SZ08"/>
<sequence length="119" mass="13215">MAGNMFRLLSRLVDKLIPGRFLLSTATSRWSHSGRLPFTGPPSYDTIFRRFSSDIDPQAFVIRKHGQEAKDRGEFIDIHGVGPEYSPGPDEYDVMLTDVTYQKLQASIAGELGIDGVAL</sequence>
<dbReference type="Proteomes" id="UP000246991">
    <property type="component" value="Unassembled WGS sequence"/>
</dbReference>